<evidence type="ECO:0000256" key="2">
    <source>
        <dbReference type="SAM" id="Phobius"/>
    </source>
</evidence>
<feature type="region of interest" description="Disordered" evidence="1">
    <location>
        <begin position="687"/>
        <end position="711"/>
    </location>
</feature>
<evidence type="ECO:0000259" key="3">
    <source>
        <dbReference type="PROSITE" id="PS50835"/>
    </source>
</evidence>
<feature type="compositionally biased region" description="Low complexity" evidence="1">
    <location>
        <begin position="809"/>
        <end position="820"/>
    </location>
</feature>
<keyword evidence="2" id="KW-1133">Transmembrane helix</keyword>
<feature type="region of interest" description="Disordered" evidence="1">
    <location>
        <begin position="809"/>
        <end position="848"/>
    </location>
</feature>
<dbReference type="EMBL" id="SDOV01000007">
    <property type="protein sequence ID" value="KAH7639253.1"/>
    <property type="molecule type" value="Genomic_DNA"/>
</dbReference>
<accession>A0A9D4NVT7</accession>
<dbReference type="Proteomes" id="UP000828236">
    <property type="component" value="Unassembled WGS sequence"/>
</dbReference>
<keyword evidence="2" id="KW-0812">Transmembrane</keyword>
<dbReference type="InterPro" id="IPR007110">
    <property type="entry name" value="Ig-like_dom"/>
</dbReference>
<dbReference type="SUPFAM" id="SSF48726">
    <property type="entry name" value="Immunoglobulin"/>
    <property type="match status" value="1"/>
</dbReference>
<reference evidence="4" key="1">
    <citation type="submission" date="2020-06" db="EMBL/GenBank/DDBJ databases">
        <authorList>
            <person name="Ji K."/>
            <person name="Li J."/>
        </authorList>
    </citation>
    <scope>NUCLEOTIDE SEQUENCE</scope>
    <source>
        <strain evidence="4">JKM2019</strain>
        <tissue evidence="4">Whole body</tissue>
    </source>
</reference>
<dbReference type="InterPro" id="IPR003598">
    <property type="entry name" value="Ig_sub2"/>
</dbReference>
<feature type="region of interest" description="Disordered" evidence="1">
    <location>
        <begin position="1089"/>
        <end position="1113"/>
    </location>
</feature>
<gene>
    <name evidence="4" type="ORF">HUG17_3286</name>
</gene>
<protein>
    <submittedName>
        <fullName evidence="4">Titin isoform x1</fullName>
    </submittedName>
</protein>
<dbReference type="Gene3D" id="2.60.40.10">
    <property type="entry name" value="Immunoglobulins"/>
    <property type="match status" value="1"/>
</dbReference>
<feature type="compositionally biased region" description="Polar residues" evidence="1">
    <location>
        <begin position="829"/>
        <end position="842"/>
    </location>
</feature>
<reference evidence="4" key="2">
    <citation type="journal article" date="2021" name="World Allergy Organ. J.">
        <title>Chromosome-level assembly of Dermatophagoides farinae genome and transcriptome reveals two novel allergens Der f 37 and Der f 39.</title>
        <authorList>
            <person name="Chen J."/>
            <person name="Cai Z."/>
            <person name="Fan D."/>
            <person name="Hu J."/>
            <person name="Hou Y."/>
            <person name="He Y."/>
            <person name="Zhang Z."/>
            <person name="Zhao Z."/>
            <person name="Gao P."/>
            <person name="Hu W."/>
            <person name="Sun J."/>
            <person name="Li J."/>
            <person name="Ji K."/>
        </authorList>
    </citation>
    <scope>NUCLEOTIDE SEQUENCE</scope>
    <source>
        <strain evidence="4">JKM2019</strain>
    </source>
</reference>
<dbReference type="SMART" id="SM00408">
    <property type="entry name" value="IGc2"/>
    <property type="match status" value="1"/>
</dbReference>
<feature type="transmembrane region" description="Helical" evidence="2">
    <location>
        <begin position="773"/>
        <end position="798"/>
    </location>
</feature>
<name>A0A9D4NVT7_DERFA</name>
<evidence type="ECO:0000313" key="4">
    <source>
        <dbReference type="EMBL" id="KAH7639253.1"/>
    </source>
</evidence>
<organism evidence="4">
    <name type="scientific">Dermatophagoides farinae</name>
    <name type="common">American house dust mite</name>
    <dbReference type="NCBI Taxonomy" id="6954"/>
    <lineage>
        <taxon>Eukaryota</taxon>
        <taxon>Metazoa</taxon>
        <taxon>Ecdysozoa</taxon>
        <taxon>Arthropoda</taxon>
        <taxon>Chelicerata</taxon>
        <taxon>Arachnida</taxon>
        <taxon>Acari</taxon>
        <taxon>Acariformes</taxon>
        <taxon>Sarcoptiformes</taxon>
        <taxon>Astigmata</taxon>
        <taxon>Psoroptidia</taxon>
        <taxon>Analgoidea</taxon>
        <taxon>Pyroglyphidae</taxon>
        <taxon>Dermatophagoidinae</taxon>
        <taxon>Dermatophagoides</taxon>
    </lineage>
</organism>
<feature type="region of interest" description="Disordered" evidence="1">
    <location>
        <begin position="1351"/>
        <end position="1372"/>
    </location>
</feature>
<dbReference type="PANTHER" id="PTHR23278">
    <property type="entry name" value="SIDESTEP PROTEIN"/>
    <property type="match status" value="1"/>
</dbReference>
<dbReference type="InterPro" id="IPR036179">
    <property type="entry name" value="Ig-like_dom_sf"/>
</dbReference>
<comment type="caution">
    <text evidence="4">The sequence shown here is derived from an EMBL/GenBank/DDBJ whole genome shotgun (WGS) entry which is preliminary data.</text>
</comment>
<evidence type="ECO:0000256" key="1">
    <source>
        <dbReference type="SAM" id="MobiDB-lite"/>
    </source>
</evidence>
<dbReference type="PROSITE" id="PS50835">
    <property type="entry name" value="IG_LIKE"/>
    <property type="match status" value="1"/>
</dbReference>
<feature type="domain" description="Ig-like" evidence="3">
    <location>
        <begin position="144"/>
        <end position="213"/>
    </location>
</feature>
<dbReference type="PANTHER" id="PTHR23278:SF19">
    <property type="entry name" value="OBSCURIN"/>
    <property type="match status" value="1"/>
</dbReference>
<feature type="compositionally biased region" description="Low complexity" evidence="1">
    <location>
        <begin position="1089"/>
        <end position="1108"/>
    </location>
</feature>
<dbReference type="InterPro" id="IPR013783">
    <property type="entry name" value="Ig-like_fold"/>
</dbReference>
<sequence length="1372" mass="156470">MNYTESVLRFKPQWTQDQKRLTCLSYNPIIITDNDHLQSLIDYYNVTELETSKRNDGQNDDDDDDDNRPLSWDSIILDIKYTPKLKLMARIEQQQQQQRSLNNDESHNYQLYDEIISQIIIADQQISSHSSTNHRQINQLHTMEGQNITMDCLFRAKPNATVIRWSHNHDEIWQEKSGIEIERNRLRIINAQAQIHSGLYRCIVFNSEGRGLSNEIKIFVDYAPHCSSMIMDSNDGSTMMTMNNQIIRHVHRGQAVNLSCPIDISSLMIIDHHQSLLLSNKNNNNNIKDQLNDEFEIVWTLNGQHSEYFIKSNVNHLIYRSSSSLSKKSDKKNLFINSDNQQQQQQRIILVNNAVLVIKNDTNIIDNVGHIQCWLRNKNHSNNNSSSSGTKSNLLPIVPPTRPCEFEIRLFVSQDNNDTNRSISSSLFSNDDDDRFRELIENQQQQYEYYSSNHHCQLSTKIRSNSNNYASEKSKIIVIRIECHILANSIVESTITKLIGKHSIEQQQQSKDSSITYRIELYDDDNNKSINRLIEQPLQSSEFVVHIDRQYFDNDHHDDDYDDNQKIIGHFSVQLLDEPNSTTTTTTNHLGKYRIKMIAMVNKNRLLKQMKMEEKTLYSKHRQQQMLDRSMNGESNHYYEHNDDSDDDEWIIISNEEILFNASTIINDNRLQSFKSTATNSKSVYTINDDYDDKSRHVGQQPYNVENGEKSSGTFVVVAPKSFAIDNSNGGGDNDDDDDSDNQNGVDNHKIDGLQQQQQPPQQQHSGPLFRPLLLLLFSVAWLTIGVVLILVLVYSSLRFCRSIRKRQSTTTSSSSSSSSKKNDHPDELSSNENAKQSSSPELWNKKLKSKSIENTNEDEESNDLIINEHQCGQNFTIIKLNQFESDSNSDPSILKHLSNDDEQDDEQNIPKCNSHVAVVWNDVNIAKSNVTTSAASSSSKTTTTTAMNNDYHHMNSFSTSTSSSIGFYVATAMSSNGTVVAADDVAKSKTTTPTSILSRINSIHLDENSIEQELPISSNEYVNLVTEHMTTDFIPSTQLSGNESSTTSLSLNPIVSMVTSSATNSTHHPITKNTGTILQYEMELQKNNNNCDPQQQQQSFNLSNNNNSHHHHRYEPNVDHHHLGHNNSNDNANFNANNNMNVSIPVAHIQDHCHDICLEYYDNHNNNHHLNNRQITNHHFATLQQQNVHLMDDNNNQHPQYSDLHNKIQDSDRFFLTQQQQNQESLPFSTMATTIATLNNSISNNRCDNNNDMATIVSKQYHQPQPPLLTSSSSTTTYQDHIQNSSSFLQTMSTKLQQPQQQQKLSMNILSMNGNQQQQAALFVYVPSSSSSSTTVNKFDYNSTNSLINNSNEDNNNNDWASSAVTIPTPM</sequence>
<feature type="compositionally biased region" description="Low complexity" evidence="1">
    <location>
        <begin position="1351"/>
        <end position="1364"/>
    </location>
</feature>
<feature type="region of interest" description="Disordered" evidence="1">
    <location>
        <begin position="726"/>
        <end position="749"/>
    </location>
</feature>
<keyword evidence="2" id="KW-0472">Membrane</keyword>
<feature type="region of interest" description="Disordered" evidence="1">
    <location>
        <begin position="890"/>
        <end position="909"/>
    </location>
</feature>
<proteinExistence type="predicted"/>